<dbReference type="InterPro" id="IPR000305">
    <property type="entry name" value="GIY-YIG_endonuc"/>
</dbReference>
<dbReference type="InterPro" id="IPR050190">
    <property type="entry name" value="UPF0213_domain"/>
</dbReference>
<comment type="similarity">
    <text evidence="1">Belongs to the UPF0213 family.</text>
</comment>
<dbReference type="PANTHER" id="PTHR34477:SF1">
    <property type="entry name" value="UPF0213 PROTEIN YHBQ"/>
    <property type="match status" value="1"/>
</dbReference>
<dbReference type="RefSeq" id="WP_121988640.1">
    <property type="nucleotide sequence ID" value="NZ_OUNR01000002.1"/>
</dbReference>
<dbReference type="Pfam" id="PF01541">
    <property type="entry name" value="GIY-YIG"/>
    <property type="match status" value="1"/>
</dbReference>
<dbReference type="OrthoDB" id="9797095at2"/>
<sequence>MWLVYIVECADKSLYTGVTSDLEKRMAAHAAGKGAKYTKPRRPLILRYTETVASRGDALRREAAIKSLNRSGKLTLIDSYKQQAVSLT</sequence>
<dbReference type="PANTHER" id="PTHR34477">
    <property type="entry name" value="UPF0213 PROTEIN YHBQ"/>
    <property type="match status" value="1"/>
</dbReference>
<keyword evidence="4" id="KW-1185">Reference proteome</keyword>
<organism evidence="3 4">
    <name type="scientific">Nitrospira lenta</name>
    <dbReference type="NCBI Taxonomy" id="1436998"/>
    <lineage>
        <taxon>Bacteria</taxon>
        <taxon>Pseudomonadati</taxon>
        <taxon>Nitrospirota</taxon>
        <taxon>Nitrospiria</taxon>
        <taxon>Nitrospirales</taxon>
        <taxon>Nitrospiraceae</taxon>
        <taxon>Nitrospira</taxon>
    </lineage>
</organism>
<dbReference type="Proteomes" id="UP000248168">
    <property type="component" value="Unassembled WGS sequence"/>
</dbReference>
<gene>
    <name evidence="3" type="ORF">NITLEN_100091</name>
</gene>
<evidence type="ECO:0000256" key="1">
    <source>
        <dbReference type="ARBA" id="ARBA00007435"/>
    </source>
</evidence>
<dbReference type="InParanoid" id="A0A330L4L1"/>
<evidence type="ECO:0000259" key="2">
    <source>
        <dbReference type="PROSITE" id="PS50164"/>
    </source>
</evidence>
<dbReference type="PROSITE" id="PS50164">
    <property type="entry name" value="GIY_YIG"/>
    <property type="match status" value="1"/>
</dbReference>
<dbReference type="FunCoup" id="A0A330L4L1">
    <property type="interactions" value="88"/>
</dbReference>
<accession>A0A330L4L1</accession>
<name>A0A330L4L1_9BACT</name>
<evidence type="ECO:0000313" key="3">
    <source>
        <dbReference type="EMBL" id="SPP64221.1"/>
    </source>
</evidence>
<evidence type="ECO:0000313" key="4">
    <source>
        <dbReference type="Proteomes" id="UP000248168"/>
    </source>
</evidence>
<dbReference type="EMBL" id="OUNR01000002">
    <property type="protein sequence ID" value="SPP64221.1"/>
    <property type="molecule type" value="Genomic_DNA"/>
</dbReference>
<dbReference type="CDD" id="cd10456">
    <property type="entry name" value="GIY-YIG_UPF0213"/>
    <property type="match status" value="1"/>
</dbReference>
<feature type="domain" description="GIY-YIG" evidence="2">
    <location>
        <begin position="1"/>
        <end position="75"/>
    </location>
</feature>
<dbReference type="AlphaFoldDB" id="A0A330L4L1"/>
<dbReference type="InterPro" id="IPR035901">
    <property type="entry name" value="GIY-YIG_endonuc_sf"/>
</dbReference>
<dbReference type="SUPFAM" id="SSF82771">
    <property type="entry name" value="GIY-YIG endonuclease"/>
    <property type="match status" value="1"/>
</dbReference>
<dbReference type="Gene3D" id="3.40.1440.10">
    <property type="entry name" value="GIY-YIG endonuclease"/>
    <property type="match status" value="1"/>
</dbReference>
<reference evidence="4" key="1">
    <citation type="submission" date="2018-04" db="EMBL/GenBank/DDBJ databases">
        <authorList>
            <person name="Lucker S."/>
            <person name="Sakoula D."/>
        </authorList>
    </citation>
    <scope>NUCLEOTIDE SEQUENCE [LARGE SCALE GENOMIC DNA]</scope>
</reference>
<proteinExistence type="inferred from homology"/>
<protein>
    <recommendedName>
        <fullName evidence="2">GIY-YIG domain-containing protein</fullName>
    </recommendedName>
</protein>